<dbReference type="PANTHER" id="PTHR35368">
    <property type="entry name" value="HYDROPEROXIDE REDUCTASE"/>
    <property type="match status" value="1"/>
</dbReference>
<dbReference type="Proteomes" id="UP000616608">
    <property type="component" value="Unassembled WGS sequence"/>
</dbReference>
<keyword evidence="2" id="KW-1185">Reference proteome</keyword>
<reference evidence="1" key="2">
    <citation type="submission" date="2020-09" db="EMBL/GenBank/DDBJ databases">
        <authorList>
            <person name="Sun Q."/>
            <person name="Zhou Y."/>
        </authorList>
    </citation>
    <scope>NUCLEOTIDE SEQUENCE</scope>
    <source>
        <strain evidence="1">CGMCC 1.15760</strain>
    </source>
</reference>
<dbReference type="InterPro" id="IPR003718">
    <property type="entry name" value="OsmC/Ohr_fam"/>
</dbReference>
<dbReference type="InterPro" id="IPR036102">
    <property type="entry name" value="OsmC/Ohrsf"/>
</dbReference>
<gene>
    <name evidence="1" type="ORF">GCM10007425_22880</name>
</gene>
<dbReference type="SUPFAM" id="SSF82784">
    <property type="entry name" value="OsmC-like"/>
    <property type="match status" value="1"/>
</dbReference>
<dbReference type="Pfam" id="PF02566">
    <property type="entry name" value="OsmC"/>
    <property type="match status" value="1"/>
</dbReference>
<reference evidence="1" key="1">
    <citation type="journal article" date="2014" name="Int. J. Syst. Evol. Microbiol.">
        <title>Complete genome sequence of Corynebacterium casei LMG S-19264T (=DSM 44701T), isolated from a smear-ripened cheese.</title>
        <authorList>
            <consortium name="US DOE Joint Genome Institute (JGI-PGF)"/>
            <person name="Walter F."/>
            <person name="Albersmeier A."/>
            <person name="Kalinowski J."/>
            <person name="Ruckert C."/>
        </authorList>
    </citation>
    <scope>NUCLEOTIDE SEQUENCE</scope>
    <source>
        <strain evidence="1">CGMCC 1.15760</strain>
    </source>
</reference>
<accession>A0A917G822</accession>
<dbReference type="EMBL" id="BMJT01000007">
    <property type="protein sequence ID" value="GGG27728.1"/>
    <property type="molecule type" value="Genomic_DNA"/>
</dbReference>
<evidence type="ECO:0000313" key="1">
    <source>
        <dbReference type="EMBL" id="GGG27728.1"/>
    </source>
</evidence>
<dbReference type="InterPro" id="IPR052924">
    <property type="entry name" value="OsmC/Ohr_hydroprdx_reductase"/>
</dbReference>
<name>A0A917G822_9BACI</name>
<dbReference type="PANTHER" id="PTHR35368:SF1">
    <property type="entry name" value="HYDROPEROXIDE REDUCTASE"/>
    <property type="match status" value="1"/>
</dbReference>
<dbReference type="InterPro" id="IPR015946">
    <property type="entry name" value="KH_dom-like_a/b"/>
</dbReference>
<sequence>MAVTVFQSTSTLKENVLVESTARQHAITIDEPKQLGGTDTGMNPVELLLAALGACQTIAAQTFAKKFDVSYEELYVEVEGDLDIDGFLDKADVRPGFSEIRYKVHLTSQAPQDKIDAFLAFVESHCPVGDTLANGVKLVSQGAVVTTPQL</sequence>
<dbReference type="Gene3D" id="3.30.300.20">
    <property type="match status" value="1"/>
</dbReference>
<protein>
    <submittedName>
        <fullName evidence="1">Peroxiredoxin</fullName>
    </submittedName>
</protein>
<proteinExistence type="predicted"/>
<organism evidence="1 2">
    <name type="scientific">Lysinibacillus alkalisoli</name>
    <dbReference type="NCBI Taxonomy" id="1911548"/>
    <lineage>
        <taxon>Bacteria</taxon>
        <taxon>Bacillati</taxon>
        <taxon>Bacillota</taxon>
        <taxon>Bacilli</taxon>
        <taxon>Bacillales</taxon>
        <taxon>Bacillaceae</taxon>
        <taxon>Lysinibacillus</taxon>
    </lineage>
</organism>
<dbReference type="RefSeq" id="WP_188615190.1">
    <property type="nucleotide sequence ID" value="NZ_BMJT01000007.1"/>
</dbReference>
<comment type="caution">
    <text evidence="1">The sequence shown here is derived from an EMBL/GenBank/DDBJ whole genome shotgun (WGS) entry which is preliminary data.</text>
</comment>
<dbReference type="AlphaFoldDB" id="A0A917G822"/>
<evidence type="ECO:0000313" key="2">
    <source>
        <dbReference type="Proteomes" id="UP000616608"/>
    </source>
</evidence>